<feature type="chain" id="PRO_5046278529" evidence="1">
    <location>
        <begin position="31"/>
        <end position="204"/>
    </location>
</feature>
<evidence type="ECO:0000256" key="1">
    <source>
        <dbReference type="SAM" id="SignalP"/>
    </source>
</evidence>
<gene>
    <name evidence="2" type="ORF">ABUE31_19905</name>
</gene>
<evidence type="ECO:0000313" key="3">
    <source>
        <dbReference type="Proteomes" id="UP001556196"/>
    </source>
</evidence>
<evidence type="ECO:0000313" key="2">
    <source>
        <dbReference type="EMBL" id="MEW9808260.1"/>
    </source>
</evidence>
<dbReference type="EMBL" id="JBFOCI010000007">
    <property type="protein sequence ID" value="MEW9808260.1"/>
    <property type="molecule type" value="Genomic_DNA"/>
</dbReference>
<comment type="caution">
    <text evidence="2">The sequence shown here is derived from an EMBL/GenBank/DDBJ whole genome shotgun (WGS) entry which is preliminary data.</text>
</comment>
<reference evidence="2 3" key="1">
    <citation type="submission" date="2024-06" db="EMBL/GenBank/DDBJ databases">
        <authorList>
            <person name="Tuo L."/>
        </authorList>
    </citation>
    <scope>NUCLEOTIDE SEQUENCE [LARGE SCALE GENOMIC DNA]</scope>
    <source>
        <strain evidence="2 3">ZMM04-5</strain>
    </source>
</reference>
<dbReference type="RefSeq" id="WP_367725483.1">
    <property type="nucleotide sequence ID" value="NZ_JBFOCI010000007.1"/>
</dbReference>
<keyword evidence="3" id="KW-1185">Reference proteome</keyword>
<keyword evidence="1" id="KW-0732">Signal</keyword>
<dbReference type="Proteomes" id="UP001556196">
    <property type="component" value="Unassembled WGS sequence"/>
</dbReference>
<name>A0ABV3R4L0_9HYPH</name>
<protein>
    <submittedName>
        <fullName evidence="2">Uncharacterized protein</fullName>
    </submittedName>
</protein>
<proteinExistence type="predicted"/>
<sequence length="204" mass="21040">MTLAAGRWRAVLAAATAACVGGGAPSPVLACGYENPDAVALGSLNWAYPDALHVHTAVWQAEDAGILPPRVQPSPAGPLAFYRAAATMTRFGARLADARAPGTELAISVVLIPQVMWTRYQIGPEGTHTTTHADGPAAGDLVVVTGEKVMRAILDGRLNGAEAERLGLLRLYGRDGQSAAARAVIMRAGSQDRVAAGASGTTDF</sequence>
<accession>A0ABV3R4L0</accession>
<organism evidence="2 3">
    <name type="scientific">Mesorhizobium marinum</name>
    <dbReference type="NCBI Taxonomy" id="3228790"/>
    <lineage>
        <taxon>Bacteria</taxon>
        <taxon>Pseudomonadati</taxon>
        <taxon>Pseudomonadota</taxon>
        <taxon>Alphaproteobacteria</taxon>
        <taxon>Hyphomicrobiales</taxon>
        <taxon>Phyllobacteriaceae</taxon>
        <taxon>Mesorhizobium</taxon>
    </lineage>
</organism>
<feature type="signal peptide" evidence="1">
    <location>
        <begin position="1"/>
        <end position="30"/>
    </location>
</feature>